<dbReference type="AlphaFoldDB" id="A0AA92K569"/>
<feature type="region of interest" description="Disordered" evidence="1">
    <location>
        <begin position="56"/>
        <end position="84"/>
    </location>
</feature>
<protein>
    <submittedName>
        <fullName evidence="2">Uncharacterized protein</fullName>
    </submittedName>
</protein>
<organism evidence="2 3">
    <name type="scientific">Ralstonia solanacearum</name>
    <name type="common">Pseudomonas solanacearum</name>
    <dbReference type="NCBI Taxonomy" id="305"/>
    <lineage>
        <taxon>Bacteria</taxon>
        <taxon>Pseudomonadati</taxon>
        <taxon>Pseudomonadota</taxon>
        <taxon>Betaproteobacteria</taxon>
        <taxon>Burkholderiales</taxon>
        <taxon>Burkholderiaceae</taxon>
        <taxon>Ralstonia</taxon>
        <taxon>Ralstonia solanacearum species complex</taxon>
    </lineage>
</organism>
<evidence type="ECO:0000256" key="1">
    <source>
        <dbReference type="SAM" id="MobiDB-lite"/>
    </source>
</evidence>
<evidence type="ECO:0000313" key="3">
    <source>
        <dbReference type="Proteomes" id="UP000593970"/>
    </source>
</evidence>
<reference evidence="3" key="1">
    <citation type="submission" date="2020-04" db="EMBL/GenBank/DDBJ databases">
        <title>Ralstonia solanacearum UW576, UW763, UW773, and UW774.</title>
        <authorList>
            <person name="Steidl O."/>
            <person name="Truchon A."/>
            <person name="Allen C."/>
        </authorList>
    </citation>
    <scope>NUCLEOTIDE SEQUENCE [LARGE SCALE GENOMIC DNA]</scope>
    <source>
        <strain evidence="3">UW774</strain>
        <plasmid evidence="3">pUW774mp</plasmid>
    </source>
</reference>
<proteinExistence type="predicted"/>
<accession>A0AA92K569</accession>
<name>A0AA92K569_RALSL</name>
<dbReference type="EMBL" id="CP051170">
    <property type="protein sequence ID" value="QOK98772.1"/>
    <property type="molecule type" value="Genomic_DNA"/>
</dbReference>
<sequence>MICMTIKLAALERLRKRLLSSADARLQRLGHLLDTHPKCCRMGALGNALPEHDLDGDRGLGHQNRHFTNDDWTRTHPVNIEPSA</sequence>
<evidence type="ECO:0000313" key="2">
    <source>
        <dbReference type="EMBL" id="QOK98772.1"/>
    </source>
</evidence>
<dbReference type="Proteomes" id="UP000593970">
    <property type="component" value="Plasmid pUW774mp"/>
</dbReference>
<geneLocation type="plasmid" evidence="2 3">
    <name>pUW774mp</name>
</geneLocation>
<gene>
    <name evidence="2" type="ORF">HF909_20310</name>
</gene>
<keyword evidence="2" id="KW-0614">Plasmid</keyword>